<gene>
    <name evidence="1" type="ORF">I4F81_000414</name>
</gene>
<reference evidence="1" key="1">
    <citation type="submission" date="2019-11" db="EMBL/GenBank/DDBJ databases">
        <title>Nori genome reveals adaptations in red seaweeds to the harsh intertidal environment.</title>
        <authorList>
            <person name="Wang D."/>
            <person name="Mao Y."/>
        </authorList>
    </citation>
    <scope>NUCLEOTIDE SEQUENCE</scope>
    <source>
        <tissue evidence="1">Gametophyte</tissue>
    </source>
</reference>
<sequence>MAVLRLVAGALTAAGAAAAVTATVTRGGGAPPPPLTSTSGGVVALRQSDTPGEGTSPPPGVFDVWDRDLFGPCSFGPVDAAAAGCAPAHQCAQFSECGGRCFVTARCVVQTPVGGACAPRVGQLCAENAVCAGGACTPVDDLPAGGIGLGDDCGTWSTPLIRLPPTTLPCAPGLACEPAYRPASRASANFRASGFDLRLCLRVAGLNEGCDSYASVVCGQDLFCERAGTRTAAGVVPTVGAELGGVCRPIGDRPPFVCPVTGSLETCALNEVCSLEDGGPRRCVSTAREGEYCGRDTYCDPREPGNLACISDWEEGMTPVSRPSHGICRPMDSRPASAGGGGAATPTPTPTLTPMPTPTPTAVAPIPGAGSSCGGDGDCATGEPAGAQHLVCRDAVPGEDGGGAAPAAARVCVVAVARGEACGEAAAAPGAPPVPCREDASCHTVLLLGDGYGGGGGRRRSAPRCVTWEPPGQSCDGVGRVCWDNYTCSPAAPSRGRGEWEEEAELVRRCVRRAELGQSCLVDGPAGCVDGLTCEAAGGGQERVCVAGGGYYTPYG</sequence>
<dbReference type="Proteomes" id="UP000798662">
    <property type="component" value="Chromosome 1"/>
</dbReference>
<name>A0ACC3BJ61_PYRYE</name>
<evidence type="ECO:0000313" key="2">
    <source>
        <dbReference type="Proteomes" id="UP000798662"/>
    </source>
</evidence>
<comment type="caution">
    <text evidence="1">The sequence shown here is derived from an EMBL/GenBank/DDBJ whole genome shotgun (WGS) entry which is preliminary data.</text>
</comment>
<proteinExistence type="predicted"/>
<keyword evidence="2" id="KW-1185">Reference proteome</keyword>
<protein>
    <submittedName>
        <fullName evidence="1">Uncharacterized protein</fullName>
    </submittedName>
</protein>
<evidence type="ECO:0000313" key="1">
    <source>
        <dbReference type="EMBL" id="KAK1857799.1"/>
    </source>
</evidence>
<dbReference type="EMBL" id="CM020618">
    <property type="protein sequence ID" value="KAK1857799.1"/>
    <property type="molecule type" value="Genomic_DNA"/>
</dbReference>
<organism evidence="1 2">
    <name type="scientific">Pyropia yezoensis</name>
    <name type="common">Susabi-nori</name>
    <name type="synonym">Porphyra yezoensis</name>
    <dbReference type="NCBI Taxonomy" id="2788"/>
    <lineage>
        <taxon>Eukaryota</taxon>
        <taxon>Rhodophyta</taxon>
        <taxon>Bangiophyceae</taxon>
        <taxon>Bangiales</taxon>
        <taxon>Bangiaceae</taxon>
        <taxon>Pyropia</taxon>
    </lineage>
</organism>
<accession>A0ACC3BJ61</accession>